<sequence>MYTRMLVQSILWLLISALLLFVPAGTIKWWAAWVYILENSICGLCIGFWLAKHDPELLKERLSFIIQPEQKGWDKILMSVFLVLIIAWYPFMAHDVKVHGFFLVPLLLQILGALGIVISMLLTFFTFRQNTYAAPVVKIQKNRKHKVISSGLYGYVRHPMYSGALFYFFGAPLLLGSWLGLIFSLLLSILIAFRAYMEEQTLVKELEGYSQYMKKVPYRLIPYVW</sequence>
<evidence type="ECO:0000256" key="5">
    <source>
        <dbReference type="SAM" id="Phobius"/>
    </source>
</evidence>
<evidence type="ECO:0000256" key="3">
    <source>
        <dbReference type="ARBA" id="ARBA00022989"/>
    </source>
</evidence>
<evidence type="ECO:0000256" key="2">
    <source>
        <dbReference type="ARBA" id="ARBA00022692"/>
    </source>
</evidence>
<proteinExistence type="predicted"/>
<dbReference type="eggNOG" id="COG2020">
    <property type="taxonomic scope" value="Bacteria"/>
</dbReference>
<keyword evidence="7" id="KW-1185">Reference proteome</keyword>
<dbReference type="OrthoDB" id="5293276at2"/>
<dbReference type="InterPro" id="IPR007318">
    <property type="entry name" value="Phopholipid_MeTrfase"/>
</dbReference>
<feature type="transmembrane region" description="Helical" evidence="5">
    <location>
        <begin position="72"/>
        <end position="91"/>
    </location>
</feature>
<evidence type="ECO:0008006" key="8">
    <source>
        <dbReference type="Google" id="ProtNLM"/>
    </source>
</evidence>
<keyword evidence="4 5" id="KW-0472">Membrane</keyword>
<evidence type="ECO:0000313" key="7">
    <source>
        <dbReference type="Proteomes" id="UP000044071"/>
    </source>
</evidence>
<dbReference type="RefSeq" id="WP_044011838.1">
    <property type="nucleotide sequence ID" value="NZ_CCVW01000003.1"/>
</dbReference>
<name>A0A078L3N1_9GAMM</name>
<evidence type="ECO:0000313" key="6">
    <source>
        <dbReference type="EMBL" id="CDZ78729.1"/>
    </source>
</evidence>
<comment type="subcellular location">
    <subcellularLocation>
        <location evidence="1">Endomembrane system</location>
        <topology evidence="1">Multi-pass membrane protein</topology>
    </subcellularLocation>
</comment>
<dbReference type="Proteomes" id="UP000044071">
    <property type="component" value="Unassembled WGS sequence"/>
</dbReference>
<dbReference type="PANTHER" id="PTHR43847:SF1">
    <property type="entry name" value="BLL3993 PROTEIN"/>
    <property type="match status" value="1"/>
</dbReference>
<organism evidence="6 7">
    <name type="scientific">Legionella massiliensis</name>
    <dbReference type="NCBI Taxonomy" id="1034943"/>
    <lineage>
        <taxon>Bacteria</taxon>
        <taxon>Pseudomonadati</taxon>
        <taxon>Pseudomonadota</taxon>
        <taxon>Gammaproteobacteria</taxon>
        <taxon>Legionellales</taxon>
        <taxon>Legionellaceae</taxon>
        <taxon>Legionella</taxon>
    </lineage>
</organism>
<dbReference type="GO" id="GO:0012505">
    <property type="term" value="C:endomembrane system"/>
    <property type="evidence" value="ECO:0007669"/>
    <property type="project" value="UniProtKB-SubCell"/>
</dbReference>
<dbReference type="Gene3D" id="1.20.120.1630">
    <property type="match status" value="1"/>
</dbReference>
<dbReference type="EMBL" id="CCSB01000003">
    <property type="protein sequence ID" value="CDZ78729.1"/>
    <property type="molecule type" value="Genomic_DNA"/>
</dbReference>
<dbReference type="InterPro" id="IPR052527">
    <property type="entry name" value="Metal_cation-efflux_comp"/>
</dbReference>
<evidence type="ECO:0000256" key="4">
    <source>
        <dbReference type="ARBA" id="ARBA00023136"/>
    </source>
</evidence>
<gene>
    <name evidence="6" type="ORF">BN59_03042</name>
</gene>
<dbReference type="PANTHER" id="PTHR43847">
    <property type="entry name" value="BLL3993 PROTEIN"/>
    <property type="match status" value="1"/>
</dbReference>
<feature type="transmembrane region" description="Helical" evidence="5">
    <location>
        <begin position="103"/>
        <end position="127"/>
    </location>
</feature>
<keyword evidence="2 5" id="KW-0812">Transmembrane</keyword>
<dbReference type="Pfam" id="PF04191">
    <property type="entry name" value="PEMT"/>
    <property type="match status" value="1"/>
</dbReference>
<evidence type="ECO:0000256" key="1">
    <source>
        <dbReference type="ARBA" id="ARBA00004127"/>
    </source>
</evidence>
<reference evidence="6 7" key="1">
    <citation type="submission" date="2014-06" db="EMBL/GenBank/DDBJ databases">
        <authorList>
            <person name="Urmite Genomes Urmite Genomes"/>
        </authorList>
    </citation>
    <scope>NUCLEOTIDE SEQUENCE [LARGE SCALE GENOMIC DNA]</scope>
</reference>
<feature type="transmembrane region" description="Helical" evidence="5">
    <location>
        <begin position="34"/>
        <end position="51"/>
    </location>
</feature>
<keyword evidence="3 5" id="KW-1133">Transmembrane helix</keyword>
<protein>
    <recommendedName>
        <fullName evidence="8">Steroid 5-alpha reductase C-terminal domain-containing protein</fullName>
    </recommendedName>
</protein>
<feature type="transmembrane region" description="Helical" evidence="5">
    <location>
        <begin position="175"/>
        <end position="196"/>
    </location>
</feature>
<dbReference type="STRING" id="1034943.BN59_03042"/>
<accession>A0A078L3N1</accession>
<dbReference type="AlphaFoldDB" id="A0A078L3N1"/>